<dbReference type="Proteomes" id="UP000326041">
    <property type="component" value="Chromosome"/>
</dbReference>
<organism evidence="1 2">
    <name type="scientific">Streptomyces prasinus</name>
    <dbReference type="NCBI Taxonomy" id="67345"/>
    <lineage>
        <taxon>Bacteria</taxon>
        <taxon>Bacillati</taxon>
        <taxon>Actinomycetota</taxon>
        <taxon>Actinomycetes</taxon>
        <taxon>Kitasatosporales</taxon>
        <taxon>Streptomycetaceae</taxon>
        <taxon>Streptomyces</taxon>
    </lineage>
</organism>
<evidence type="ECO:0000313" key="2">
    <source>
        <dbReference type="Proteomes" id="UP000326041"/>
    </source>
</evidence>
<dbReference type="GeneID" id="95539465"/>
<sequence length="131" mass="14801">MADTDEWSFTVDEDGMLFAAAPSGAPENVRLAVETVLIPFGDSVAAVEGYLREWRRMAEEFGDDYILATTSAQVRRVGPDEIELNDMFGQFEDCPMSVREFERMLGQLVDFLKSLHRAGRSRRSITTRYAP</sequence>
<gene>
    <name evidence="1" type="ORF">CP972_33915</name>
</gene>
<evidence type="ECO:0000313" key="1">
    <source>
        <dbReference type="EMBL" id="QEV09937.1"/>
    </source>
</evidence>
<reference evidence="1 2" key="1">
    <citation type="submission" date="2017-09" db="EMBL/GenBank/DDBJ databases">
        <authorList>
            <person name="Lee N."/>
            <person name="Cho B.-K."/>
        </authorList>
    </citation>
    <scope>NUCLEOTIDE SEQUENCE [LARGE SCALE GENOMIC DNA]</scope>
    <source>
        <strain evidence="1 2">ATCC 13879</strain>
    </source>
</reference>
<dbReference type="RefSeq" id="WP_055608988.1">
    <property type="nucleotide sequence ID" value="NZ_CP023697.1"/>
</dbReference>
<dbReference type="EMBL" id="CP023697">
    <property type="protein sequence ID" value="QEV09937.1"/>
    <property type="molecule type" value="Genomic_DNA"/>
</dbReference>
<name>A0ABX6B468_9ACTN</name>
<accession>A0ABX6B468</accession>
<keyword evidence="2" id="KW-1185">Reference proteome</keyword>
<protein>
    <submittedName>
        <fullName evidence="1">Uncharacterized protein</fullName>
    </submittedName>
</protein>
<proteinExistence type="predicted"/>